<feature type="region of interest" description="Disordered" evidence="7">
    <location>
        <begin position="56"/>
        <end position="77"/>
    </location>
</feature>
<dbReference type="Pfam" id="PF01465">
    <property type="entry name" value="GRIP"/>
    <property type="match status" value="1"/>
</dbReference>
<feature type="coiled-coil region" evidence="6">
    <location>
        <begin position="434"/>
        <end position="485"/>
    </location>
</feature>
<evidence type="ECO:0000256" key="3">
    <source>
        <dbReference type="ARBA" id="ARBA00022490"/>
    </source>
</evidence>
<gene>
    <name evidence="9" type="ORF">P43SY_008286</name>
</gene>
<evidence type="ECO:0000256" key="4">
    <source>
        <dbReference type="ARBA" id="ARBA00023054"/>
    </source>
</evidence>
<evidence type="ECO:0000256" key="6">
    <source>
        <dbReference type="SAM" id="Coils"/>
    </source>
</evidence>
<comment type="caution">
    <text evidence="9">The sequence shown here is derived from an EMBL/GenBank/DDBJ whole genome shotgun (WGS) entry which is preliminary data.</text>
</comment>
<keyword evidence="3" id="KW-0963">Cytoplasm</keyword>
<keyword evidence="4 6" id="KW-0175">Coiled coil</keyword>
<comment type="subcellular location">
    <subcellularLocation>
        <location evidence="2">Cytoplasm</location>
    </subcellularLocation>
    <subcellularLocation>
        <location evidence="1">Endomembrane system</location>
        <topology evidence="1">Peripheral membrane protein</topology>
    </subcellularLocation>
</comment>
<name>A0AAD5LNR2_PYTIN</name>
<dbReference type="PANTHER" id="PTHR23157:SF25">
    <property type="entry name" value="GRIP AND COILED-COIL DOMAIN-CONTAINING PROTEIN 1"/>
    <property type="match status" value="1"/>
</dbReference>
<feature type="compositionally biased region" description="Low complexity" evidence="7">
    <location>
        <begin position="56"/>
        <end position="70"/>
    </location>
</feature>
<feature type="coiled-coil region" evidence="6">
    <location>
        <begin position="148"/>
        <end position="357"/>
    </location>
</feature>
<evidence type="ECO:0000313" key="10">
    <source>
        <dbReference type="Proteomes" id="UP001209570"/>
    </source>
</evidence>
<accession>A0AAD5LNR2</accession>
<dbReference type="Gene3D" id="1.10.220.60">
    <property type="entry name" value="GRIP domain"/>
    <property type="match status" value="1"/>
</dbReference>
<feature type="region of interest" description="Disordered" evidence="7">
    <location>
        <begin position="588"/>
        <end position="626"/>
    </location>
</feature>
<dbReference type="AlphaFoldDB" id="A0AAD5LNR2"/>
<dbReference type="InterPro" id="IPR051952">
    <property type="entry name" value="Golgi-autophagy_related"/>
</dbReference>
<evidence type="ECO:0000259" key="8">
    <source>
        <dbReference type="PROSITE" id="PS50913"/>
    </source>
</evidence>
<evidence type="ECO:0000256" key="2">
    <source>
        <dbReference type="ARBA" id="ARBA00004496"/>
    </source>
</evidence>
<dbReference type="PANTHER" id="PTHR23157">
    <property type="entry name" value="GRIP AND COILED-COIL DOMAIN-CONTAINING PROTEIN 1"/>
    <property type="match status" value="1"/>
</dbReference>
<keyword evidence="10" id="KW-1185">Reference proteome</keyword>
<feature type="domain" description="GRIP" evidence="8">
    <location>
        <begin position="503"/>
        <end position="553"/>
    </location>
</feature>
<organism evidence="9 10">
    <name type="scientific">Pythium insidiosum</name>
    <name type="common">Pythiosis disease agent</name>
    <dbReference type="NCBI Taxonomy" id="114742"/>
    <lineage>
        <taxon>Eukaryota</taxon>
        <taxon>Sar</taxon>
        <taxon>Stramenopiles</taxon>
        <taxon>Oomycota</taxon>
        <taxon>Peronosporomycetes</taxon>
        <taxon>Pythiales</taxon>
        <taxon>Pythiaceae</taxon>
        <taxon>Pythium</taxon>
    </lineage>
</organism>
<dbReference type="SMART" id="SM00755">
    <property type="entry name" value="Grip"/>
    <property type="match status" value="1"/>
</dbReference>
<dbReference type="Proteomes" id="UP001209570">
    <property type="component" value="Unassembled WGS sequence"/>
</dbReference>
<feature type="compositionally biased region" description="Polar residues" evidence="7">
    <location>
        <begin position="591"/>
        <end position="601"/>
    </location>
</feature>
<protein>
    <recommendedName>
        <fullName evidence="8">GRIP domain-containing protein</fullName>
    </recommendedName>
</protein>
<dbReference type="EMBL" id="JAKCXM010000017">
    <property type="protein sequence ID" value="KAJ0407825.1"/>
    <property type="molecule type" value="Genomic_DNA"/>
</dbReference>
<evidence type="ECO:0000256" key="7">
    <source>
        <dbReference type="SAM" id="MobiDB-lite"/>
    </source>
</evidence>
<sequence>MADVHAASDEALQLKEERERCQKMKQENQVLLKKLHDVVARYRQLQQQYQSLVEQQAAQGSDTGGSATSTTPAPAVADELTKEHDQAVKKLEMEKHELIEKLKQVVGTCRVMQKQLQEVKEENEALKSPAKPMLSVNDLDNEDSATQHDALQRRIVILEQDLADKEVERQELVGKMKEVISRYQTLQKQLEEKMGEHDAATSKVAALELELRTRQTNEEAIKERDRAIATLTSKVDELTLSIAQEEARSSVLREENERLKEQLTAILDEKRRSEAEQRRIKEELEEENSSLDQKVKELEQSLEIMRKQQDDAEQMYVEVASKLNQTLRDNGELHGRVESLSETIEILERQVTDSNALHKIEVRRLQDEKEVAITGEGSNDPEDMHELQRRLIQLEREMEMIGIGSEYLSLADVVAERDELAARSAEWDEQRASMGAAEELAAQRQERLERLEDEIMHLQDEIPQLRDLENEMKELKEENKRMVFEVAKTTDAGVKWKQDYEDIQSQLKDKQYLKNVVIKYIESQNQSEKDRLIPVIATVLHFSPQEMKKINDAQQKAQEESVGILGGVFSLFGGSTAAPPPKPLAIPIAADQSQPPTGMITSSSSGLDLDEDDGATSLNPFASTRY</sequence>
<evidence type="ECO:0000256" key="1">
    <source>
        <dbReference type="ARBA" id="ARBA00004184"/>
    </source>
</evidence>
<dbReference type="PROSITE" id="PS50913">
    <property type="entry name" value="GRIP"/>
    <property type="match status" value="1"/>
</dbReference>
<proteinExistence type="predicted"/>
<keyword evidence="5" id="KW-0472">Membrane</keyword>
<dbReference type="GO" id="GO:0005794">
    <property type="term" value="C:Golgi apparatus"/>
    <property type="evidence" value="ECO:0007669"/>
    <property type="project" value="TreeGrafter"/>
</dbReference>
<feature type="compositionally biased region" description="Polar residues" evidence="7">
    <location>
        <begin position="616"/>
        <end position="626"/>
    </location>
</feature>
<reference evidence="9" key="1">
    <citation type="submission" date="2021-12" db="EMBL/GenBank/DDBJ databases">
        <title>Prjna785345.</title>
        <authorList>
            <person name="Rujirawat T."/>
            <person name="Krajaejun T."/>
        </authorList>
    </citation>
    <scope>NUCLEOTIDE SEQUENCE</scope>
    <source>
        <strain evidence="9">Pi057C3</strain>
    </source>
</reference>
<evidence type="ECO:0000256" key="5">
    <source>
        <dbReference type="ARBA" id="ARBA00023136"/>
    </source>
</evidence>
<dbReference type="InterPro" id="IPR000237">
    <property type="entry name" value="GRIP_dom"/>
</dbReference>
<evidence type="ECO:0000313" key="9">
    <source>
        <dbReference type="EMBL" id="KAJ0407825.1"/>
    </source>
</evidence>